<evidence type="ECO:0000313" key="2">
    <source>
        <dbReference type="Proteomes" id="UP000216024"/>
    </source>
</evidence>
<accession>A0A267MNB2</accession>
<dbReference type="SUPFAM" id="SSF46785">
    <property type="entry name" value="Winged helix' DNA-binding domain"/>
    <property type="match status" value="1"/>
</dbReference>
<keyword evidence="2" id="KW-1185">Reference proteome</keyword>
<organism evidence="1 2">
    <name type="scientific">Anaeromicrobium sediminis</name>
    <dbReference type="NCBI Taxonomy" id="1478221"/>
    <lineage>
        <taxon>Bacteria</taxon>
        <taxon>Bacillati</taxon>
        <taxon>Bacillota</taxon>
        <taxon>Clostridia</taxon>
        <taxon>Peptostreptococcales</taxon>
        <taxon>Thermotaleaceae</taxon>
        <taxon>Anaeromicrobium</taxon>
    </lineage>
</organism>
<sequence>MSPKQEDIFLHLYAKFKPIDKFFAVKILEDLIIKGELYIEEIYLIFSNRKKAKIRKIIDELYKNHLIQETDKNNKKIYKITNSGEQLIMESYKNHPFF</sequence>
<reference evidence="1 2" key="1">
    <citation type="submission" date="2017-06" db="EMBL/GenBank/DDBJ databases">
        <title>Draft genome sequence of anaerobic fermentative bacterium Anaeromicrobium sediminis DY2726D isolated from West Pacific Ocean sediments.</title>
        <authorList>
            <person name="Zeng X."/>
        </authorList>
    </citation>
    <scope>NUCLEOTIDE SEQUENCE [LARGE SCALE GENOMIC DNA]</scope>
    <source>
        <strain evidence="1 2">DY2726D</strain>
    </source>
</reference>
<gene>
    <name evidence="1" type="ORF">CCE28_00930</name>
</gene>
<proteinExistence type="predicted"/>
<dbReference type="EMBL" id="NIBG01000001">
    <property type="protein sequence ID" value="PAB61026.1"/>
    <property type="molecule type" value="Genomic_DNA"/>
</dbReference>
<evidence type="ECO:0000313" key="1">
    <source>
        <dbReference type="EMBL" id="PAB61026.1"/>
    </source>
</evidence>
<dbReference type="AlphaFoldDB" id="A0A267MNB2"/>
<evidence type="ECO:0008006" key="3">
    <source>
        <dbReference type="Google" id="ProtNLM"/>
    </source>
</evidence>
<dbReference type="Proteomes" id="UP000216024">
    <property type="component" value="Unassembled WGS sequence"/>
</dbReference>
<dbReference type="OrthoDB" id="9855223at2"/>
<protein>
    <recommendedName>
        <fullName evidence="3">ArnR1-like winged helix-turn-helix domain-containing protein</fullName>
    </recommendedName>
</protein>
<dbReference type="Gene3D" id="1.10.10.10">
    <property type="entry name" value="Winged helix-like DNA-binding domain superfamily/Winged helix DNA-binding domain"/>
    <property type="match status" value="1"/>
</dbReference>
<dbReference type="RefSeq" id="WP_095130048.1">
    <property type="nucleotide sequence ID" value="NZ_NIBG01000001.1"/>
</dbReference>
<dbReference type="InterPro" id="IPR036390">
    <property type="entry name" value="WH_DNA-bd_sf"/>
</dbReference>
<comment type="caution">
    <text evidence="1">The sequence shown here is derived from an EMBL/GenBank/DDBJ whole genome shotgun (WGS) entry which is preliminary data.</text>
</comment>
<name>A0A267MNB2_9FIRM</name>
<dbReference type="InterPro" id="IPR036388">
    <property type="entry name" value="WH-like_DNA-bd_sf"/>
</dbReference>